<sequence>MICVIHDFIRSSNRNLGLVILRKRLKIVNFSLKSHLIYYSTCCLHFLNAIFFLPKTSVTCTTKNLIKCQYVTISSLKHRNRVESASGNCAF</sequence>
<dbReference type="AlphaFoldDB" id="A0A2G5SJZ7"/>
<comment type="caution">
    <text evidence="1">The sequence shown here is derived from an EMBL/GenBank/DDBJ whole genome shotgun (WGS) entry which is preliminary data.</text>
</comment>
<gene>
    <name evidence="1" type="primary">Cnig_chr_X.g22261</name>
    <name evidence="1" type="ORF">B9Z55_022261</name>
</gene>
<dbReference type="Proteomes" id="UP000230233">
    <property type="component" value="Chromosome X"/>
</dbReference>
<reference evidence="2" key="1">
    <citation type="submission" date="2017-10" db="EMBL/GenBank/DDBJ databases">
        <title>Rapid genome shrinkage in a self-fertile nematode reveals novel sperm competition proteins.</title>
        <authorList>
            <person name="Yin D."/>
            <person name="Schwarz E.M."/>
            <person name="Thomas C.G."/>
            <person name="Felde R.L."/>
            <person name="Korf I.F."/>
            <person name="Cutter A.D."/>
            <person name="Schartner C.M."/>
            <person name="Ralston E.J."/>
            <person name="Meyer B.J."/>
            <person name="Haag E.S."/>
        </authorList>
    </citation>
    <scope>NUCLEOTIDE SEQUENCE [LARGE SCALE GENOMIC DNA]</scope>
    <source>
        <strain evidence="2">JU1422</strain>
    </source>
</reference>
<dbReference type="EMBL" id="PDUG01000006">
    <property type="protein sequence ID" value="PIC15186.1"/>
    <property type="molecule type" value="Genomic_DNA"/>
</dbReference>
<protein>
    <submittedName>
        <fullName evidence="1">Uncharacterized protein</fullName>
    </submittedName>
</protein>
<evidence type="ECO:0000313" key="2">
    <source>
        <dbReference type="Proteomes" id="UP000230233"/>
    </source>
</evidence>
<keyword evidence="2" id="KW-1185">Reference proteome</keyword>
<organism evidence="1 2">
    <name type="scientific">Caenorhabditis nigoni</name>
    <dbReference type="NCBI Taxonomy" id="1611254"/>
    <lineage>
        <taxon>Eukaryota</taxon>
        <taxon>Metazoa</taxon>
        <taxon>Ecdysozoa</taxon>
        <taxon>Nematoda</taxon>
        <taxon>Chromadorea</taxon>
        <taxon>Rhabditida</taxon>
        <taxon>Rhabditina</taxon>
        <taxon>Rhabditomorpha</taxon>
        <taxon>Rhabditoidea</taxon>
        <taxon>Rhabditidae</taxon>
        <taxon>Peloderinae</taxon>
        <taxon>Caenorhabditis</taxon>
    </lineage>
</organism>
<name>A0A2G5SJZ7_9PELO</name>
<proteinExistence type="predicted"/>
<evidence type="ECO:0000313" key="1">
    <source>
        <dbReference type="EMBL" id="PIC15186.1"/>
    </source>
</evidence>
<accession>A0A2G5SJZ7</accession>